<dbReference type="AlphaFoldDB" id="A0A443YZV8"/>
<proteinExistence type="predicted"/>
<keyword evidence="3" id="KW-0804">Transcription</keyword>
<protein>
    <submittedName>
        <fullName evidence="5">MarR family transcriptional regulator</fullName>
    </submittedName>
</protein>
<dbReference type="PRINTS" id="PR00598">
    <property type="entry name" value="HTHMARR"/>
</dbReference>
<keyword evidence="1" id="KW-0805">Transcription regulation</keyword>
<dbReference type="OrthoDB" id="996843at2"/>
<keyword evidence="6" id="KW-1185">Reference proteome</keyword>
<gene>
    <name evidence="5" type="ORF">DPV69_00070</name>
</gene>
<dbReference type="InterPro" id="IPR036390">
    <property type="entry name" value="WH_DNA-bd_sf"/>
</dbReference>
<dbReference type="RefSeq" id="WP_113645218.1">
    <property type="nucleotide sequence ID" value="NZ_QMHN01000001.1"/>
</dbReference>
<evidence type="ECO:0000313" key="6">
    <source>
        <dbReference type="Proteomes" id="UP000284120"/>
    </source>
</evidence>
<dbReference type="Proteomes" id="UP000284120">
    <property type="component" value="Unassembled WGS sequence"/>
</dbReference>
<dbReference type="SUPFAM" id="SSF46785">
    <property type="entry name" value="Winged helix' DNA-binding domain"/>
    <property type="match status" value="1"/>
</dbReference>
<dbReference type="Gene3D" id="1.10.10.10">
    <property type="entry name" value="Winged helix-like DNA-binding domain superfamily/Winged helix DNA-binding domain"/>
    <property type="match status" value="1"/>
</dbReference>
<organism evidence="5 6">
    <name type="scientific">Pedobacter chitinilyticus</name>
    <dbReference type="NCBI Taxonomy" id="2233776"/>
    <lineage>
        <taxon>Bacteria</taxon>
        <taxon>Pseudomonadati</taxon>
        <taxon>Bacteroidota</taxon>
        <taxon>Sphingobacteriia</taxon>
        <taxon>Sphingobacteriales</taxon>
        <taxon>Sphingobacteriaceae</taxon>
        <taxon>Pedobacter</taxon>
    </lineage>
</organism>
<dbReference type="PANTHER" id="PTHR42756:SF1">
    <property type="entry name" value="TRANSCRIPTIONAL REPRESSOR OF EMRAB OPERON"/>
    <property type="match status" value="1"/>
</dbReference>
<dbReference type="PROSITE" id="PS01117">
    <property type="entry name" value="HTH_MARR_1"/>
    <property type="match status" value="1"/>
</dbReference>
<dbReference type="InterPro" id="IPR036388">
    <property type="entry name" value="WH-like_DNA-bd_sf"/>
</dbReference>
<keyword evidence="2" id="KW-0238">DNA-binding</keyword>
<reference evidence="5 6" key="1">
    <citation type="submission" date="2018-06" db="EMBL/GenBank/DDBJ databases">
        <title>Pedobacter endophyticus sp. nov., an endophytic bacterium isolated from a leaf of Triticum aestivum.</title>
        <authorList>
            <person name="Zhang L."/>
        </authorList>
    </citation>
    <scope>NUCLEOTIDE SEQUENCE [LARGE SCALE GENOMIC DNA]</scope>
    <source>
        <strain evidence="5 6">CM134L-2</strain>
    </source>
</reference>
<comment type="caution">
    <text evidence="5">The sequence shown here is derived from an EMBL/GenBank/DDBJ whole genome shotgun (WGS) entry which is preliminary data.</text>
</comment>
<evidence type="ECO:0000256" key="1">
    <source>
        <dbReference type="ARBA" id="ARBA00023015"/>
    </source>
</evidence>
<dbReference type="PROSITE" id="PS50995">
    <property type="entry name" value="HTH_MARR_2"/>
    <property type="match status" value="1"/>
</dbReference>
<evidence type="ECO:0000256" key="2">
    <source>
        <dbReference type="ARBA" id="ARBA00023125"/>
    </source>
</evidence>
<feature type="domain" description="HTH marR-type" evidence="4">
    <location>
        <begin position="1"/>
        <end position="143"/>
    </location>
</feature>
<evidence type="ECO:0000256" key="3">
    <source>
        <dbReference type="ARBA" id="ARBA00023163"/>
    </source>
</evidence>
<dbReference type="GO" id="GO:0003700">
    <property type="term" value="F:DNA-binding transcription factor activity"/>
    <property type="evidence" value="ECO:0007669"/>
    <property type="project" value="InterPro"/>
</dbReference>
<dbReference type="InterPro" id="IPR023187">
    <property type="entry name" value="Tscrpt_reg_MarR-type_CS"/>
</dbReference>
<dbReference type="Pfam" id="PF12802">
    <property type="entry name" value="MarR_2"/>
    <property type="match status" value="1"/>
</dbReference>
<accession>A0A443YZV8</accession>
<dbReference type="PANTHER" id="PTHR42756">
    <property type="entry name" value="TRANSCRIPTIONAL REGULATOR, MARR"/>
    <property type="match status" value="1"/>
</dbReference>
<evidence type="ECO:0000313" key="5">
    <source>
        <dbReference type="EMBL" id="RWU09778.1"/>
    </source>
</evidence>
<dbReference type="EMBL" id="SAYW01000001">
    <property type="protein sequence ID" value="RWU09778.1"/>
    <property type="molecule type" value="Genomic_DNA"/>
</dbReference>
<evidence type="ECO:0000259" key="4">
    <source>
        <dbReference type="PROSITE" id="PS50995"/>
    </source>
</evidence>
<name>A0A443YZV8_9SPHI</name>
<dbReference type="SMART" id="SM00347">
    <property type="entry name" value="HTH_MARR"/>
    <property type="match status" value="1"/>
</dbReference>
<dbReference type="GO" id="GO:0003677">
    <property type="term" value="F:DNA binding"/>
    <property type="evidence" value="ECO:0007669"/>
    <property type="project" value="UniProtKB-KW"/>
</dbReference>
<dbReference type="InterPro" id="IPR000835">
    <property type="entry name" value="HTH_MarR-typ"/>
</dbReference>
<sequence>MITNLISLEDKYNLLGGRLFMYASRVLTQKFKLHGISLTKEQWTVLMQLWMKDGISQQVIADATGKDKPSMTRLLDNLERDGYIERRSDAKDRRLNLIFLTKKGLEVEKQVMPVAEQVLTELTKGLSPQEIETVKNVFNKIYHNISLL</sequence>